<protein>
    <submittedName>
        <fullName evidence="1">Uncharacterized protein</fullName>
    </submittedName>
</protein>
<comment type="caution">
    <text evidence="1">The sequence shown here is derived from an EMBL/GenBank/DDBJ whole genome shotgun (WGS) entry which is preliminary data.</text>
</comment>
<gene>
    <name evidence="1" type="ORF">A2625_07805</name>
</gene>
<dbReference type="AlphaFoldDB" id="A0A1F4Q0B4"/>
<proteinExistence type="predicted"/>
<dbReference type="Proteomes" id="UP000178724">
    <property type="component" value="Unassembled WGS sequence"/>
</dbReference>
<dbReference type="EMBL" id="METM01000026">
    <property type="protein sequence ID" value="OGB89378.1"/>
    <property type="molecule type" value="Genomic_DNA"/>
</dbReference>
<evidence type="ECO:0000313" key="2">
    <source>
        <dbReference type="Proteomes" id="UP000178724"/>
    </source>
</evidence>
<sequence length="489" mass="56369">MSDLSEIENQISDQIKYLGTVIYLWMDKTNNWGGFTKTVIDQHYCYHLLNMPLSDQLTSEDLDKFNEELDRLAKEYNIASLTPDSLFFLVKEFKIELQGKSYGISEVSEISKILKSLGSDKRICAGFYGAFRSFIFGDATEEIINDFNVHYIEKEIARTPNNPLLIAAVMEGQNIFIRKEACELLFYQKWAKAFEAAPNDLYSQLSQKIKKRALSLYSINNKEDLITKKEMFLKDMTANYLYHEIGHSVSLSAVFTTDESALGEGSAVIGANTLVLIKEFLADFALTKSPFQHMLQLAELGKAGEAQRLFYLYLSDNFFYDTDNYSLFPSTDLILSTCIKYLNKDGINFAGLKEELDIRNQNSILFYLVKEYKNIVSWLEERIERTEFIVAGKPLDFKNLSLFVKAEHTKAKNFISEKDLKYQSTYWANIFNHVESYANETFKQIQYFLEEQKMRISDVLLDKIASEKDIEKYEGNLRSCLIGKLDAVL</sequence>
<name>A0A1F4Q0B4_UNCSA</name>
<reference evidence="1 2" key="1">
    <citation type="journal article" date="2016" name="Nat. Commun.">
        <title>Thousands of microbial genomes shed light on interconnected biogeochemical processes in an aquifer system.</title>
        <authorList>
            <person name="Anantharaman K."/>
            <person name="Brown C.T."/>
            <person name="Hug L.A."/>
            <person name="Sharon I."/>
            <person name="Castelle C.J."/>
            <person name="Probst A.J."/>
            <person name="Thomas B.C."/>
            <person name="Singh A."/>
            <person name="Wilkins M.J."/>
            <person name="Karaoz U."/>
            <person name="Brodie E.L."/>
            <person name="Williams K.H."/>
            <person name="Hubbard S.S."/>
            <person name="Banfield J.F."/>
        </authorList>
    </citation>
    <scope>NUCLEOTIDE SEQUENCE [LARGE SCALE GENOMIC DNA]</scope>
</reference>
<accession>A0A1F4Q0B4</accession>
<evidence type="ECO:0000313" key="1">
    <source>
        <dbReference type="EMBL" id="OGB89378.1"/>
    </source>
</evidence>
<organism evidence="1 2">
    <name type="scientific">candidate division WOR-1 bacterium RIFCSPHIGHO2_01_FULL_53_15</name>
    <dbReference type="NCBI Taxonomy" id="1802564"/>
    <lineage>
        <taxon>Bacteria</taxon>
        <taxon>Bacillati</taxon>
        <taxon>Saganbacteria</taxon>
    </lineage>
</organism>